<comment type="caution">
    <text evidence="12">The sequence shown here is derived from an EMBL/GenBank/DDBJ whole genome shotgun (WGS) entry which is preliminary data.</text>
</comment>
<dbReference type="GO" id="GO:0016320">
    <property type="term" value="P:endoplasmic reticulum membrane fusion"/>
    <property type="evidence" value="ECO:0007669"/>
    <property type="project" value="TreeGrafter"/>
</dbReference>
<feature type="compositionally biased region" description="Basic and acidic residues" evidence="10">
    <location>
        <begin position="447"/>
        <end position="479"/>
    </location>
</feature>
<dbReference type="GO" id="GO:0003924">
    <property type="term" value="F:GTPase activity"/>
    <property type="evidence" value="ECO:0007669"/>
    <property type="project" value="TreeGrafter"/>
</dbReference>
<evidence type="ECO:0000259" key="11">
    <source>
        <dbReference type="PROSITE" id="PS51715"/>
    </source>
</evidence>
<feature type="domain" description="GB1/RHD3-type G" evidence="11">
    <location>
        <begin position="1"/>
        <end position="236"/>
    </location>
</feature>
<keyword evidence="9" id="KW-0175">Coiled coil</keyword>
<evidence type="ECO:0000256" key="2">
    <source>
        <dbReference type="ARBA" id="ARBA00022741"/>
    </source>
</evidence>
<organism evidence="12 13">
    <name type="scientific">Apophysomyces ossiformis</name>
    <dbReference type="NCBI Taxonomy" id="679940"/>
    <lineage>
        <taxon>Eukaryota</taxon>
        <taxon>Fungi</taxon>
        <taxon>Fungi incertae sedis</taxon>
        <taxon>Mucoromycota</taxon>
        <taxon>Mucoromycotina</taxon>
        <taxon>Mucoromycetes</taxon>
        <taxon>Mucorales</taxon>
        <taxon>Mucorineae</taxon>
        <taxon>Mucoraceae</taxon>
        <taxon>Apophysomyces</taxon>
    </lineage>
</organism>
<keyword evidence="7" id="KW-0472">Membrane</keyword>
<keyword evidence="1" id="KW-0812">Transmembrane</keyword>
<feature type="region of interest" description="Disordered" evidence="10">
    <location>
        <begin position="1"/>
        <end position="29"/>
    </location>
</feature>
<dbReference type="Pfam" id="PF05879">
    <property type="entry name" value="RHD3_GTPase"/>
    <property type="match status" value="1"/>
</dbReference>
<keyword evidence="3" id="KW-0378">Hydrolase</keyword>
<keyword evidence="5" id="KW-1133">Transmembrane helix</keyword>
<dbReference type="AlphaFoldDB" id="A0A8H7ESG4"/>
<dbReference type="PROSITE" id="PS51715">
    <property type="entry name" value="G_GB1_RHD3"/>
    <property type="match status" value="1"/>
</dbReference>
<sequence length="565" mass="66280">MSTNDRANPASQNAAHDPTTKSRDKDQDTIPRLQLIDEYQNFADELPEYIGKWGLTDAGLKYNVVAIVGSQSSGKNVEGSDGHERGDDKDFERKSALFSMATCEIVILNLWENQVGLHQGANLGMLRTVFEVNLQLFQSQEGKGKTLLMVIIRDFTGNTPMSNLKETLQTDFENIWTELSKPEGLENCKIQDYFDFTYTGLPHKLFVPEQFAEKVSELRYRFTDSHHQNYVFRSEYHKRIPADGYYSYASRIWDQIRKNKALDLPTQQELLAQHRCNELLNEALEHFNALAVGLKASILEKEQIVPDLGEQMQRLRSEAAAMFDRNASRYLGNVYQKMKEELFVQLNQELHGLFLAQLRQLRRKAVTKFNEDLKAKISKPSYNFQKALKGCLTAANEYFVGFAKAAIVSETDWSYNREHELLQQELEKQQQQREEEEEERVATQARLKGEKERREREEQERRATEERMKQEREQRYREHQQRLAMETQLREAENKRYQEQMQRAIVEERLQGERKLWEKEKKDYIAREELERKHREALDNTRKELEKKIEQLRSSKSDDSGCVIS</sequence>
<keyword evidence="6" id="KW-0342">GTP-binding</keyword>
<feature type="compositionally biased region" description="Basic and acidic residues" evidence="10">
    <location>
        <begin position="18"/>
        <end position="29"/>
    </location>
</feature>
<protein>
    <submittedName>
        <fullName evidence="12">Dynamin-like GTPase that mediates homotypic ER fusion</fullName>
    </submittedName>
</protein>
<dbReference type="GO" id="GO:0005525">
    <property type="term" value="F:GTP binding"/>
    <property type="evidence" value="ECO:0007669"/>
    <property type="project" value="UniProtKB-KW"/>
</dbReference>
<dbReference type="Pfam" id="PF20428">
    <property type="entry name" value="Sey1_3HB"/>
    <property type="match status" value="1"/>
</dbReference>
<dbReference type="Gene3D" id="3.40.50.300">
    <property type="entry name" value="P-loop containing nucleotide triphosphate hydrolases"/>
    <property type="match status" value="1"/>
</dbReference>
<feature type="coiled-coil region" evidence="9">
    <location>
        <begin position="507"/>
        <end position="558"/>
    </location>
</feature>
<dbReference type="EMBL" id="JABAYA010000026">
    <property type="protein sequence ID" value="KAF7729334.1"/>
    <property type="molecule type" value="Genomic_DNA"/>
</dbReference>
<evidence type="ECO:0000256" key="10">
    <source>
        <dbReference type="SAM" id="MobiDB-lite"/>
    </source>
</evidence>
<dbReference type="InterPro" id="IPR030386">
    <property type="entry name" value="G_GB1_RHD3_dom"/>
</dbReference>
<dbReference type="InterPro" id="IPR027417">
    <property type="entry name" value="P-loop_NTPase"/>
</dbReference>
<dbReference type="Proteomes" id="UP000605846">
    <property type="component" value="Unassembled WGS sequence"/>
</dbReference>
<evidence type="ECO:0000256" key="9">
    <source>
        <dbReference type="SAM" id="Coils"/>
    </source>
</evidence>
<dbReference type="InterPro" id="IPR046758">
    <property type="entry name" value="Sey1/RHD3-like_3HB"/>
</dbReference>
<keyword evidence="2" id="KW-0547">Nucleotide-binding</keyword>
<evidence type="ECO:0000313" key="12">
    <source>
        <dbReference type="EMBL" id="KAF7729334.1"/>
    </source>
</evidence>
<name>A0A8H7ESG4_9FUNG</name>
<feature type="region of interest" description="Disordered" evidence="10">
    <location>
        <begin position="426"/>
        <end position="479"/>
    </location>
</feature>
<evidence type="ECO:0000256" key="1">
    <source>
        <dbReference type="ARBA" id="ARBA00022692"/>
    </source>
</evidence>
<evidence type="ECO:0000256" key="4">
    <source>
        <dbReference type="ARBA" id="ARBA00022824"/>
    </source>
</evidence>
<evidence type="ECO:0000256" key="5">
    <source>
        <dbReference type="ARBA" id="ARBA00022989"/>
    </source>
</evidence>
<evidence type="ECO:0000313" key="13">
    <source>
        <dbReference type="Proteomes" id="UP000605846"/>
    </source>
</evidence>
<proteinExistence type="inferred from homology"/>
<keyword evidence="4" id="KW-0256">Endoplasmic reticulum</keyword>
<dbReference type="SUPFAM" id="SSF52540">
    <property type="entry name" value="P-loop containing nucleoside triphosphate hydrolases"/>
    <property type="match status" value="1"/>
</dbReference>
<comment type="similarity">
    <text evidence="8">Belongs to the TRAFAC class dynamin-like GTPase superfamily. GB1/RHD3 GTPase family.</text>
</comment>
<accession>A0A8H7ESG4</accession>
<evidence type="ECO:0000256" key="3">
    <source>
        <dbReference type="ARBA" id="ARBA00022801"/>
    </source>
</evidence>
<reference evidence="12" key="1">
    <citation type="submission" date="2020-01" db="EMBL/GenBank/DDBJ databases">
        <title>Genome Sequencing of Three Apophysomyces-Like Fungal Strains Confirms a Novel Fungal Genus in the Mucoromycota with divergent Burkholderia-like Endosymbiotic Bacteria.</title>
        <authorList>
            <person name="Stajich J.E."/>
            <person name="Macias A.M."/>
            <person name="Carter-House D."/>
            <person name="Lovett B."/>
            <person name="Kasson L.R."/>
            <person name="Berry K."/>
            <person name="Grigoriev I."/>
            <person name="Chang Y."/>
            <person name="Spatafora J."/>
            <person name="Kasson M.T."/>
        </authorList>
    </citation>
    <scope>NUCLEOTIDE SEQUENCE</scope>
    <source>
        <strain evidence="12">NRRL A-21654</strain>
    </source>
</reference>
<evidence type="ECO:0000256" key="8">
    <source>
        <dbReference type="PROSITE-ProRule" id="PRU01052"/>
    </source>
</evidence>
<dbReference type="PANTHER" id="PTHR45923">
    <property type="entry name" value="PROTEIN SEY1"/>
    <property type="match status" value="1"/>
</dbReference>
<dbReference type="OrthoDB" id="1597724at2759"/>
<feature type="compositionally biased region" description="Polar residues" evidence="10">
    <location>
        <begin position="1"/>
        <end position="14"/>
    </location>
</feature>
<evidence type="ECO:0000256" key="6">
    <source>
        <dbReference type="ARBA" id="ARBA00023134"/>
    </source>
</evidence>
<dbReference type="GO" id="GO:0005783">
    <property type="term" value="C:endoplasmic reticulum"/>
    <property type="evidence" value="ECO:0007669"/>
    <property type="project" value="TreeGrafter"/>
</dbReference>
<dbReference type="PANTHER" id="PTHR45923:SF2">
    <property type="entry name" value="PROTEIN SEY1"/>
    <property type="match status" value="1"/>
</dbReference>
<gene>
    <name evidence="12" type="primary">SEY1_5</name>
    <name evidence="12" type="ORF">EC973_004590</name>
</gene>
<dbReference type="InterPro" id="IPR008803">
    <property type="entry name" value="RHD3/Sey1"/>
</dbReference>
<evidence type="ECO:0000256" key="7">
    <source>
        <dbReference type="ARBA" id="ARBA00023136"/>
    </source>
</evidence>
<keyword evidence="13" id="KW-1185">Reference proteome</keyword>